<dbReference type="RefSeq" id="WP_069204990.1">
    <property type="nucleotide sequence ID" value="NZ_CP014168.1"/>
</dbReference>
<accession>A0A1B3ZAH9</accession>
<sequence>MSILAALIMFGLAAYAGSVVLDGWRAGAMPVVFLGGINPIVFSRISSPSAFWLTAGIEFVIALGFAMSGVLLLFPGVSHL</sequence>
<protein>
    <submittedName>
        <fullName evidence="2">Uncharacterized protein</fullName>
    </submittedName>
</protein>
<evidence type="ECO:0000256" key="1">
    <source>
        <dbReference type="SAM" id="Phobius"/>
    </source>
</evidence>
<dbReference type="STRING" id="1560345.AWL63_11095"/>
<dbReference type="AlphaFoldDB" id="A0A1B3ZAH9"/>
<reference evidence="2 3" key="1">
    <citation type="submission" date="2016-01" db="EMBL/GenBank/DDBJ databases">
        <title>Complete genome and mega plasmid sequence of Sphingomonas panacis DCY99 elicits systemic resistance in rice to Xanthomonas oryzae.</title>
        <authorList>
            <person name="Kim Y.J."/>
            <person name="Yang D.C."/>
            <person name="Sing P."/>
        </authorList>
    </citation>
    <scope>NUCLEOTIDE SEQUENCE [LARGE SCALE GENOMIC DNA]</scope>
    <source>
        <strain evidence="2 3">DCY99</strain>
    </source>
</reference>
<keyword evidence="1" id="KW-1133">Transmembrane helix</keyword>
<feature type="transmembrane region" description="Helical" evidence="1">
    <location>
        <begin position="50"/>
        <end position="74"/>
    </location>
</feature>
<name>A0A1B3ZAH9_9SPHN</name>
<proteinExistence type="predicted"/>
<keyword evidence="3" id="KW-1185">Reference proteome</keyword>
<organism evidence="2 3">
    <name type="scientific">Sphingomonas panacis</name>
    <dbReference type="NCBI Taxonomy" id="1560345"/>
    <lineage>
        <taxon>Bacteria</taxon>
        <taxon>Pseudomonadati</taxon>
        <taxon>Pseudomonadota</taxon>
        <taxon>Alphaproteobacteria</taxon>
        <taxon>Sphingomonadales</taxon>
        <taxon>Sphingomonadaceae</taxon>
        <taxon>Sphingomonas</taxon>
    </lineage>
</organism>
<keyword evidence="1" id="KW-0812">Transmembrane</keyword>
<keyword evidence="1" id="KW-0472">Membrane</keyword>
<evidence type="ECO:0000313" key="3">
    <source>
        <dbReference type="Proteomes" id="UP000094256"/>
    </source>
</evidence>
<dbReference type="KEGG" id="span:AWL63_11095"/>
<evidence type="ECO:0000313" key="2">
    <source>
        <dbReference type="EMBL" id="AOH84433.1"/>
    </source>
</evidence>
<dbReference type="Proteomes" id="UP000094256">
    <property type="component" value="Chromosome"/>
</dbReference>
<dbReference type="EMBL" id="CP014168">
    <property type="protein sequence ID" value="AOH84433.1"/>
    <property type="molecule type" value="Genomic_DNA"/>
</dbReference>
<gene>
    <name evidence="2" type="ORF">AWL63_11095</name>
</gene>